<dbReference type="Pfam" id="PF00535">
    <property type="entry name" value="Glycos_transf_2"/>
    <property type="match status" value="1"/>
</dbReference>
<evidence type="ECO:0000259" key="5">
    <source>
        <dbReference type="Pfam" id="PF00535"/>
    </source>
</evidence>
<organism evidence="6 7">
    <name type="scientific">Algoriphagus limi</name>
    <dbReference type="NCBI Taxonomy" id="2975273"/>
    <lineage>
        <taxon>Bacteria</taxon>
        <taxon>Pseudomonadati</taxon>
        <taxon>Bacteroidota</taxon>
        <taxon>Cytophagia</taxon>
        <taxon>Cytophagales</taxon>
        <taxon>Cyclobacteriaceae</taxon>
        <taxon>Algoriphagus</taxon>
    </lineage>
</organism>
<evidence type="ECO:0000256" key="2">
    <source>
        <dbReference type="ARBA" id="ARBA00022676"/>
    </source>
</evidence>
<dbReference type="EMBL" id="JANWGH010000002">
    <property type="protein sequence ID" value="MCS5491105.1"/>
    <property type="molecule type" value="Genomic_DNA"/>
</dbReference>
<proteinExistence type="inferred from homology"/>
<comment type="caution">
    <text evidence="6">The sequence shown here is derived from an EMBL/GenBank/DDBJ whole genome shotgun (WGS) entry which is preliminary data.</text>
</comment>
<keyword evidence="4" id="KW-1133">Transmembrane helix</keyword>
<dbReference type="RefSeq" id="WP_259414768.1">
    <property type="nucleotide sequence ID" value="NZ_JANWGH010000002.1"/>
</dbReference>
<evidence type="ECO:0000256" key="4">
    <source>
        <dbReference type="SAM" id="Phobius"/>
    </source>
</evidence>
<keyword evidence="2" id="KW-0328">Glycosyltransferase</keyword>
<dbReference type="InterPro" id="IPR029044">
    <property type="entry name" value="Nucleotide-diphossugar_trans"/>
</dbReference>
<evidence type="ECO:0000313" key="7">
    <source>
        <dbReference type="Proteomes" id="UP001206788"/>
    </source>
</evidence>
<dbReference type="PANTHER" id="PTHR43630:SF1">
    <property type="entry name" value="POLY-BETA-1,6-N-ACETYL-D-GLUCOSAMINE SYNTHASE"/>
    <property type="match status" value="1"/>
</dbReference>
<protein>
    <submittedName>
        <fullName evidence="6">Glycosyltransferase family 2 protein</fullName>
    </submittedName>
</protein>
<sequence>MEILFWILLGIILYTFLGYGMIITLLAKIKGRKNSYSELEDEDLPSVTLVVAAYNEEEIIDQKVKNCLALSYPKDKLKILFVTDGSTDRTVQYLEQYAPQIHYAHSPARRGKIAAINRVMPSIDSQITIFCDANVMLNPEAIRLLANPFQSNLVAAVSGEKVVRSGADEGASSSGEGAYWKYESFLKKMDAQWNTLVGSAGELIALRTIMYQPMEEDTIIEDFVMTLRLAESGYKVSYVSEAKAVEYGSASVAEEEKRKVRISAGGIQAINRLSSLWKVWNHPGLSFQYFSHRVIRWTLMPLALLLLIPANVLLWDHGLIYQIILLSQLGFYSLVILGYQFRERKTKKKWMHLPFYFIFMHICVIKGWFRYAKGKQAVTWEKAKRLAISE</sequence>
<dbReference type="PANTHER" id="PTHR43630">
    <property type="entry name" value="POLY-BETA-1,6-N-ACETYL-D-GLUCOSAMINE SYNTHASE"/>
    <property type="match status" value="1"/>
</dbReference>
<dbReference type="InterPro" id="IPR001173">
    <property type="entry name" value="Glyco_trans_2-like"/>
</dbReference>
<keyword evidence="7" id="KW-1185">Reference proteome</keyword>
<gene>
    <name evidence="6" type="ORF">NY014_11725</name>
</gene>
<feature type="domain" description="Glycosyltransferase 2-like" evidence="5">
    <location>
        <begin position="49"/>
        <end position="185"/>
    </location>
</feature>
<dbReference type="Gene3D" id="3.90.550.10">
    <property type="entry name" value="Spore Coat Polysaccharide Biosynthesis Protein SpsA, Chain A"/>
    <property type="match status" value="1"/>
</dbReference>
<keyword evidence="3" id="KW-0808">Transferase</keyword>
<evidence type="ECO:0000256" key="1">
    <source>
        <dbReference type="ARBA" id="ARBA00006739"/>
    </source>
</evidence>
<keyword evidence="4" id="KW-0812">Transmembrane</keyword>
<evidence type="ECO:0000313" key="6">
    <source>
        <dbReference type="EMBL" id="MCS5491105.1"/>
    </source>
</evidence>
<dbReference type="Proteomes" id="UP001206788">
    <property type="component" value="Unassembled WGS sequence"/>
</dbReference>
<dbReference type="SUPFAM" id="SSF53448">
    <property type="entry name" value="Nucleotide-diphospho-sugar transferases"/>
    <property type="match status" value="1"/>
</dbReference>
<feature type="transmembrane region" description="Helical" evidence="4">
    <location>
        <begin position="294"/>
        <end position="314"/>
    </location>
</feature>
<feature type="transmembrane region" description="Helical" evidence="4">
    <location>
        <begin position="6"/>
        <end position="27"/>
    </location>
</feature>
<evidence type="ECO:0000256" key="3">
    <source>
        <dbReference type="ARBA" id="ARBA00022679"/>
    </source>
</evidence>
<accession>A0ABT2G742</accession>
<reference evidence="6 7" key="1">
    <citation type="submission" date="2022-08" db="EMBL/GenBank/DDBJ databases">
        <title>Algoriphagus sp. CAU 1643 isolated from mud.</title>
        <authorList>
            <person name="Kim W."/>
        </authorList>
    </citation>
    <scope>NUCLEOTIDE SEQUENCE [LARGE SCALE GENOMIC DNA]</scope>
    <source>
        <strain evidence="6 7">CAU 1643</strain>
    </source>
</reference>
<dbReference type="CDD" id="cd06439">
    <property type="entry name" value="CESA_like_1"/>
    <property type="match status" value="1"/>
</dbReference>
<keyword evidence="4" id="KW-0472">Membrane</keyword>
<name>A0ABT2G742_9BACT</name>
<feature type="transmembrane region" description="Helical" evidence="4">
    <location>
        <begin position="320"/>
        <end position="341"/>
    </location>
</feature>
<feature type="transmembrane region" description="Helical" evidence="4">
    <location>
        <begin position="353"/>
        <end position="371"/>
    </location>
</feature>
<comment type="similarity">
    <text evidence="1">Belongs to the glycosyltransferase 2 family.</text>
</comment>